<feature type="domain" description="Stc1" evidence="2">
    <location>
        <begin position="26"/>
        <end position="104"/>
    </location>
</feature>
<feature type="compositionally biased region" description="Polar residues" evidence="1">
    <location>
        <begin position="334"/>
        <end position="347"/>
    </location>
</feature>
<reference evidence="3 4" key="1">
    <citation type="journal article" date="2013" name="BMC Genomics">
        <title>The genome and transcriptome of the pine saprophyte Ophiostoma piceae, and a comparison with the bark beetle-associated pine pathogen Grosmannia clavigera.</title>
        <authorList>
            <person name="Haridas S."/>
            <person name="Wang Y."/>
            <person name="Lim L."/>
            <person name="Massoumi Alamouti S."/>
            <person name="Jackman S."/>
            <person name="Docking R."/>
            <person name="Robertson G."/>
            <person name="Birol I."/>
            <person name="Bohlmann J."/>
            <person name="Breuil C."/>
        </authorList>
    </citation>
    <scope>NUCLEOTIDE SEQUENCE [LARGE SCALE GENOMIC DNA]</scope>
    <source>
        <strain evidence="3 4">UAMH 11346</strain>
    </source>
</reference>
<organism evidence="3 4">
    <name type="scientific">Ophiostoma piceae (strain UAMH 11346)</name>
    <name type="common">Sap stain fungus</name>
    <dbReference type="NCBI Taxonomy" id="1262450"/>
    <lineage>
        <taxon>Eukaryota</taxon>
        <taxon>Fungi</taxon>
        <taxon>Dikarya</taxon>
        <taxon>Ascomycota</taxon>
        <taxon>Pezizomycotina</taxon>
        <taxon>Sordariomycetes</taxon>
        <taxon>Sordariomycetidae</taxon>
        <taxon>Ophiostomatales</taxon>
        <taxon>Ophiostomataceae</taxon>
        <taxon>Ophiostoma</taxon>
    </lineage>
</organism>
<feature type="compositionally biased region" description="Polar residues" evidence="1">
    <location>
        <begin position="267"/>
        <end position="282"/>
    </location>
</feature>
<dbReference type="EMBL" id="KE148153">
    <property type="protein sequence ID" value="EPE06472.1"/>
    <property type="molecule type" value="Genomic_DNA"/>
</dbReference>
<dbReference type="Proteomes" id="UP000016923">
    <property type="component" value="Unassembled WGS sequence"/>
</dbReference>
<dbReference type="OrthoDB" id="3514033at2759"/>
<protein>
    <recommendedName>
        <fullName evidence="2">Stc1 domain-containing protein</fullName>
    </recommendedName>
</protein>
<evidence type="ECO:0000259" key="2">
    <source>
        <dbReference type="Pfam" id="PF12898"/>
    </source>
</evidence>
<feature type="region of interest" description="Disordered" evidence="1">
    <location>
        <begin position="235"/>
        <end position="288"/>
    </location>
</feature>
<evidence type="ECO:0000256" key="1">
    <source>
        <dbReference type="SAM" id="MobiDB-lite"/>
    </source>
</evidence>
<evidence type="ECO:0000313" key="3">
    <source>
        <dbReference type="EMBL" id="EPE06472.1"/>
    </source>
</evidence>
<dbReference type="eggNOG" id="ENOG502RJS5">
    <property type="taxonomic scope" value="Eukaryota"/>
</dbReference>
<dbReference type="VEuPathDB" id="FungiDB:F503_02600"/>
<evidence type="ECO:0000313" key="4">
    <source>
        <dbReference type="Proteomes" id="UP000016923"/>
    </source>
</evidence>
<dbReference type="InterPro" id="IPR024630">
    <property type="entry name" value="Stc1"/>
</dbReference>
<accession>S3C151</accession>
<feature type="compositionally biased region" description="Acidic residues" evidence="1">
    <location>
        <begin position="350"/>
        <end position="361"/>
    </location>
</feature>
<proteinExistence type="predicted"/>
<dbReference type="STRING" id="1262450.S3C151"/>
<feature type="region of interest" description="Disordered" evidence="1">
    <location>
        <begin position="323"/>
        <end position="361"/>
    </location>
</feature>
<keyword evidence="4" id="KW-1185">Reference proteome</keyword>
<feature type="region of interest" description="Disordered" evidence="1">
    <location>
        <begin position="1"/>
        <end position="21"/>
    </location>
</feature>
<dbReference type="AlphaFoldDB" id="S3C151"/>
<name>S3C151_OPHP1</name>
<dbReference type="HOGENOM" id="CLU_763274_0_0_1"/>
<sequence>MAARDPGPVPGYMRSPAERDTPSMIRCFTNGEWKERSEFSTRQLDKFSRSGASAGNSQISCREHTTQVRRELKCEGPCGDWYPLEVFSRSTRSHSKTWCLHCTEWQLSVEPGYAPFNPPTALDMEEDAAGEDRLLEATGTDRVSQAMADRIVDWIQQNPSEDGDSEALATATMVGSVTRDSINPPTSLLDSPNTGLDLLPVALSVANASRTVNGAHSGPSYASIAAAAADSEMLPGLLGQPTEPGAMTPRGDAVVDAQQPRHPPTAGSDSSDDTAQGPSQNFPVAAPTPDTAWVEDEFSALTISQAGSSIHLAGWARPNQRRTDLMTPRYVANSRGTENQPLSTQRVTYAEDDEYDSGDEC</sequence>
<dbReference type="Pfam" id="PF12898">
    <property type="entry name" value="Stc1"/>
    <property type="match status" value="1"/>
</dbReference>
<gene>
    <name evidence="3" type="ORF">F503_02600</name>
</gene>